<dbReference type="PANTHER" id="PTHR34239:SF2">
    <property type="entry name" value="TRANSPOSABLE ELEMENT P TRANSPOSASE_THAP9 CONSERVED DOMAIN-CONTAINING PROTEIN"/>
    <property type="match status" value="1"/>
</dbReference>
<organism evidence="2 3">
    <name type="scientific">Mytilus galloprovincialis</name>
    <name type="common">Mediterranean mussel</name>
    <dbReference type="NCBI Taxonomy" id="29158"/>
    <lineage>
        <taxon>Eukaryota</taxon>
        <taxon>Metazoa</taxon>
        <taxon>Spiralia</taxon>
        <taxon>Lophotrochozoa</taxon>
        <taxon>Mollusca</taxon>
        <taxon>Bivalvia</taxon>
        <taxon>Autobranchia</taxon>
        <taxon>Pteriomorphia</taxon>
        <taxon>Mytilida</taxon>
        <taxon>Mytiloidea</taxon>
        <taxon>Mytilidae</taxon>
        <taxon>Mytilinae</taxon>
        <taxon>Mytilus</taxon>
    </lineage>
</organism>
<sequence length="442" mass="49563">MASNSDSDNNGFAQHGSAGITRKSSSSELSSSKEQIVMIETDTGNFLVPGMIENVLVDEEGGVYNDRHMIQHSSSAKSVKSRISRDVNMENTSRTSRDENNDTSGQPDLYQMMIQTQIMMQETMKNREVVDNTDHSESGDESEHEDVGMALGKLCDDADKVQPDACTTDMPVDDEDDFMQSLGDFLSSEDKLGPKVSNSLAGIVNTGMKQKVSEEKIKSMLKKYLRPENCEALTPVHVNLPIWKTLNRQTKNVDIMIQKNQGILCKGMVPQLTLMDKLLNASKANKGIEPTEVGEVLSLVKDSFVFSQMAYSDLNVKRRQLIKTNLRPCYRSLCPDNAPISDKLFGDSLVDKVKEVDIANRMGRKLGKVKSFLPATSTDNKDHRINTGFTANRFSAPYTIPENRFRFKSQNNSFRPSFSHGNDHFLGKRPVMRNNFKKKDRH</sequence>
<feature type="compositionally biased region" description="Low complexity" evidence="1">
    <location>
        <begin position="23"/>
        <end position="33"/>
    </location>
</feature>
<feature type="region of interest" description="Disordered" evidence="1">
    <location>
        <begin position="1"/>
        <end position="33"/>
    </location>
</feature>
<name>A0A8B6EBU7_MYTGA</name>
<dbReference type="OrthoDB" id="6148087at2759"/>
<accession>A0A8B6EBU7</accession>
<evidence type="ECO:0000313" key="3">
    <source>
        <dbReference type="Proteomes" id="UP000596742"/>
    </source>
</evidence>
<dbReference type="AlphaFoldDB" id="A0A8B6EBU7"/>
<feature type="region of interest" description="Disordered" evidence="1">
    <location>
        <begin position="418"/>
        <end position="442"/>
    </location>
</feature>
<dbReference type="PANTHER" id="PTHR34239">
    <property type="entry name" value="APPLE DOMAIN-CONTAINING PROTEIN"/>
    <property type="match status" value="1"/>
</dbReference>
<protein>
    <submittedName>
        <fullName evidence="2">Uncharacterized protein</fullName>
    </submittedName>
</protein>
<evidence type="ECO:0000256" key="1">
    <source>
        <dbReference type="SAM" id="MobiDB-lite"/>
    </source>
</evidence>
<dbReference type="EMBL" id="UYJE01004889">
    <property type="protein sequence ID" value="VDI32219.1"/>
    <property type="molecule type" value="Genomic_DNA"/>
</dbReference>
<reference evidence="2" key="1">
    <citation type="submission" date="2018-11" db="EMBL/GenBank/DDBJ databases">
        <authorList>
            <person name="Alioto T."/>
            <person name="Alioto T."/>
        </authorList>
    </citation>
    <scope>NUCLEOTIDE SEQUENCE</scope>
</reference>
<evidence type="ECO:0000313" key="2">
    <source>
        <dbReference type="EMBL" id="VDI32219.1"/>
    </source>
</evidence>
<dbReference type="Proteomes" id="UP000596742">
    <property type="component" value="Unassembled WGS sequence"/>
</dbReference>
<keyword evidence="3" id="KW-1185">Reference proteome</keyword>
<comment type="caution">
    <text evidence="2">The sequence shown here is derived from an EMBL/GenBank/DDBJ whole genome shotgun (WGS) entry which is preliminary data.</text>
</comment>
<feature type="compositionally biased region" description="Polar residues" evidence="1">
    <location>
        <begin position="1"/>
        <end position="12"/>
    </location>
</feature>
<proteinExistence type="predicted"/>
<gene>
    <name evidence="2" type="ORF">MGAL_10B072712</name>
</gene>
<feature type="region of interest" description="Disordered" evidence="1">
    <location>
        <begin position="68"/>
        <end position="107"/>
    </location>
</feature>